<keyword evidence="10" id="KW-1185">Reference proteome</keyword>
<comment type="function">
    <text evidence="6">Plays an important role in the control of DNA replication and the maintenance of replication fork stability.</text>
</comment>
<proteinExistence type="inferred from homology"/>
<evidence type="ECO:0000313" key="10">
    <source>
        <dbReference type="Proteomes" id="UP000265703"/>
    </source>
</evidence>
<dbReference type="PANTHER" id="PTHR13220">
    <property type="entry name" value="TIMELESS INTERACTING-RELATED"/>
    <property type="match status" value="1"/>
</dbReference>
<feature type="region of interest" description="Disordered" evidence="7">
    <location>
        <begin position="45"/>
        <end position="65"/>
    </location>
</feature>
<dbReference type="STRING" id="658196.A0A397T3A8"/>
<dbReference type="InterPro" id="IPR012923">
    <property type="entry name" value="Csm3"/>
</dbReference>
<dbReference type="GO" id="GO:0031297">
    <property type="term" value="P:replication fork processing"/>
    <property type="evidence" value="ECO:0007669"/>
    <property type="project" value="UniProtKB-UniRule"/>
</dbReference>
<comment type="similarity">
    <text evidence="2 6">Belongs to the CSM3 family.</text>
</comment>
<evidence type="ECO:0000256" key="1">
    <source>
        <dbReference type="ARBA" id="ARBA00004123"/>
    </source>
</evidence>
<dbReference type="GO" id="GO:0006974">
    <property type="term" value="P:DNA damage response"/>
    <property type="evidence" value="ECO:0007669"/>
    <property type="project" value="UniProtKB-KW"/>
</dbReference>
<dbReference type="GO" id="GO:0043111">
    <property type="term" value="P:replication fork arrest"/>
    <property type="evidence" value="ECO:0007669"/>
    <property type="project" value="TreeGrafter"/>
</dbReference>
<name>A0A397T3A8_9GLOM</name>
<dbReference type="Proteomes" id="UP000265703">
    <property type="component" value="Unassembled WGS sequence"/>
</dbReference>
<dbReference type="AlphaFoldDB" id="A0A397T3A8"/>
<dbReference type="EMBL" id="QKYT01000117">
    <property type="protein sequence ID" value="RIA92798.1"/>
    <property type="molecule type" value="Genomic_DNA"/>
</dbReference>
<dbReference type="InterPro" id="IPR040038">
    <property type="entry name" value="TIPIN/Csm3/Swi3"/>
</dbReference>
<evidence type="ECO:0000256" key="3">
    <source>
        <dbReference type="ARBA" id="ARBA00022763"/>
    </source>
</evidence>
<dbReference type="GO" id="GO:0003677">
    <property type="term" value="F:DNA binding"/>
    <property type="evidence" value="ECO:0007669"/>
    <property type="project" value="TreeGrafter"/>
</dbReference>
<evidence type="ECO:0000313" key="9">
    <source>
        <dbReference type="EMBL" id="RIA92798.1"/>
    </source>
</evidence>
<comment type="subcellular location">
    <subcellularLocation>
        <location evidence="1 6">Nucleus</location>
    </subcellularLocation>
</comment>
<keyword evidence="4 6" id="KW-0539">Nucleus</keyword>
<gene>
    <name evidence="9" type="ORF">C1645_736067</name>
</gene>
<sequence>MEFDKGNNEFNFSDLDDELNDYEVEKGKIAGFDFDALDFEESKKENFKQQETSTKAEKKSGRATKKRRVLSKVDYEKLIGPDGLAKLKEQGPKLKFADSKKSKDATIDNLKTIVNFYQTWAHGLCPQMKFKDVIFQSENVCKEKRLKHYLDGLREEAKNKQNDRNDYLSGKTLADEESVFWHTPSQSASRNKRVSSFEDRFIGQNNDDDLIVRPRLLFTSNDGAEKNSPIEDPEEIIVEPFQLTIDKDLTIDNDLEGIVQNVGSPIRHNILRPRRLVYDGEPDDILGDQSGAFDDVGSPSESRDDILISNKQALNMDMDQIYEDPTSSTLSPGMNSSFNKRNLHYIYEDNGDGELSLAHGEILNACARDLCKNQDENDDIVGSDKENSQPCTTELPMSKRSTLFFDLGDRYVDLTPIYEEANAFDKIYD</sequence>
<organism evidence="9 10">
    <name type="scientific">Glomus cerebriforme</name>
    <dbReference type="NCBI Taxonomy" id="658196"/>
    <lineage>
        <taxon>Eukaryota</taxon>
        <taxon>Fungi</taxon>
        <taxon>Fungi incertae sedis</taxon>
        <taxon>Mucoromycota</taxon>
        <taxon>Glomeromycotina</taxon>
        <taxon>Glomeromycetes</taxon>
        <taxon>Glomerales</taxon>
        <taxon>Glomeraceae</taxon>
        <taxon>Glomus</taxon>
    </lineage>
</organism>
<dbReference type="Pfam" id="PF07962">
    <property type="entry name" value="Swi3"/>
    <property type="match status" value="1"/>
</dbReference>
<evidence type="ECO:0000256" key="2">
    <source>
        <dbReference type="ARBA" id="ARBA00006075"/>
    </source>
</evidence>
<evidence type="ECO:0000256" key="5">
    <source>
        <dbReference type="ARBA" id="ARBA00023306"/>
    </source>
</evidence>
<keyword evidence="3 6" id="KW-0227">DNA damage</keyword>
<dbReference type="GO" id="GO:0000076">
    <property type="term" value="P:DNA replication checkpoint signaling"/>
    <property type="evidence" value="ECO:0007669"/>
    <property type="project" value="UniProtKB-UniRule"/>
</dbReference>
<accession>A0A397T3A8</accession>
<dbReference type="OrthoDB" id="437078at2759"/>
<comment type="caution">
    <text evidence="9">The sequence shown here is derived from an EMBL/GenBank/DDBJ whole genome shotgun (WGS) entry which is preliminary data.</text>
</comment>
<evidence type="ECO:0000256" key="4">
    <source>
        <dbReference type="ARBA" id="ARBA00023242"/>
    </source>
</evidence>
<reference evidence="9 10" key="1">
    <citation type="submission" date="2018-06" db="EMBL/GenBank/DDBJ databases">
        <title>Comparative genomics reveals the genomic features of Rhizophagus irregularis, R. cerebriforme, R. diaphanum and Gigaspora rosea, and their symbiotic lifestyle signature.</title>
        <authorList>
            <person name="Morin E."/>
            <person name="San Clemente H."/>
            <person name="Chen E.C.H."/>
            <person name="De La Providencia I."/>
            <person name="Hainaut M."/>
            <person name="Kuo A."/>
            <person name="Kohler A."/>
            <person name="Murat C."/>
            <person name="Tang N."/>
            <person name="Roy S."/>
            <person name="Loubradou J."/>
            <person name="Henrissat B."/>
            <person name="Grigoriev I.V."/>
            <person name="Corradi N."/>
            <person name="Roux C."/>
            <person name="Martin F.M."/>
        </authorList>
    </citation>
    <scope>NUCLEOTIDE SEQUENCE [LARGE SCALE GENOMIC DNA]</scope>
    <source>
        <strain evidence="9 10">DAOM 227022</strain>
    </source>
</reference>
<feature type="compositionally biased region" description="Basic and acidic residues" evidence="7">
    <location>
        <begin position="45"/>
        <end position="60"/>
    </location>
</feature>
<evidence type="ECO:0000256" key="6">
    <source>
        <dbReference type="RuleBase" id="RU366049"/>
    </source>
</evidence>
<feature type="domain" description="Chromosome segregation in meiosis protein 3" evidence="8">
    <location>
        <begin position="72"/>
        <end position="157"/>
    </location>
</feature>
<keyword evidence="5 6" id="KW-0131">Cell cycle</keyword>
<dbReference type="PANTHER" id="PTHR13220:SF11">
    <property type="entry name" value="TIMELESS-INTERACTING PROTEIN"/>
    <property type="match status" value="1"/>
</dbReference>
<protein>
    <recommendedName>
        <fullName evidence="6">Chromosome segregation in meiosis protein</fullName>
    </recommendedName>
</protein>
<evidence type="ECO:0000259" key="8">
    <source>
        <dbReference type="Pfam" id="PF07962"/>
    </source>
</evidence>
<evidence type="ECO:0000256" key="7">
    <source>
        <dbReference type="SAM" id="MobiDB-lite"/>
    </source>
</evidence>
<dbReference type="GO" id="GO:0031298">
    <property type="term" value="C:replication fork protection complex"/>
    <property type="evidence" value="ECO:0007669"/>
    <property type="project" value="TreeGrafter"/>
</dbReference>